<evidence type="ECO:0000313" key="1">
    <source>
        <dbReference type="EMBL" id="KIK53803.1"/>
    </source>
</evidence>
<evidence type="ECO:0000313" key="2">
    <source>
        <dbReference type="Proteomes" id="UP000053593"/>
    </source>
</evidence>
<dbReference type="Proteomes" id="UP000053593">
    <property type="component" value="Unassembled WGS sequence"/>
</dbReference>
<dbReference type="HOGENOM" id="CLU_912331_0_0_1"/>
<dbReference type="EMBL" id="KN834824">
    <property type="protein sequence ID" value="KIK53803.1"/>
    <property type="molecule type" value="Genomic_DNA"/>
</dbReference>
<gene>
    <name evidence="1" type="ORF">GYMLUDRAFT_250126</name>
</gene>
<proteinExistence type="predicted"/>
<accession>A0A0D0CFR8</accession>
<dbReference type="OrthoDB" id="2634326at2759"/>
<reference evidence="1 2" key="1">
    <citation type="submission" date="2014-04" db="EMBL/GenBank/DDBJ databases">
        <title>Evolutionary Origins and Diversification of the Mycorrhizal Mutualists.</title>
        <authorList>
            <consortium name="DOE Joint Genome Institute"/>
            <consortium name="Mycorrhizal Genomics Consortium"/>
            <person name="Kohler A."/>
            <person name="Kuo A."/>
            <person name="Nagy L.G."/>
            <person name="Floudas D."/>
            <person name="Copeland A."/>
            <person name="Barry K.W."/>
            <person name="Cichocki N."/>
            <person name="Veneault-Fourrey C."/>
            <person name="LaButti K."/>
            <person name="Lindquist E.A."/>
            <person name="Lipzen A."/>
            <person name="Lundell T."/>
            <person name="Morin E."/>
            <person name="Murat C."/>
            <person name="Riley R."/>
            <person name="Ohm R."/>
            <person name="Sun H."/>
            <person name="Tunlid A."/>
            <person name="Henrissat B."/>
            <person name="Grigoriev I.V."/>
            <person name="Hibbett D.S."/>
            <person name="Martin F."/>
        </authorList>
    </citation>
    <scope>NUCLEOTIDE SEQUENCE [LARGE SCALE GENOMIC DNA]</scope>
    <source>
        <strain evidence="1 2">FD-317 M1</strain>
    </source>
</reference>
<protein>
    <submittedName>
        <fullName evidence="1">Uncharacterized protein</fullName>
    </submittedName>
</protein>
<organism evidence="1 2">
    <name type="scientific">Collybiopsis luxurians FD-317 M1</name>
    <dbReference type="NCBI Taxonomy" id="944289"/>
    <lineage>
        <taxon>Eukaryota</taxon>
        <taxon>Fungi</taxon>
        <taxon>Dikarya</taxon>
        <taxon>Basidiomycota</taxon>
        <taxon>Agaricomycotina</taxon>
        <taxon>Agaricomycetes</taxon>
        <taxon>Agaricomycetidae</taxon>
        <taxon>Agaricales</taxon>
        <taxon>Marasmiineae</taxon>
        <taxon>Omphalotaceae</taxon>
        <taxon>Collybiopsis</taxon>
        <taxon>Collybiopsis luxurians</taxon>
    </lineage>
</organism>
<name>A0A0D0CFR8_9AGAR</name>
<dbReference type="AlphaFoldDB" id="A0A0D0CFR8"/>
<sequence>MPYVCIDAVVPLLQEDYSSRQLCCPNGFVLDCTDASLPHKIIYDSLANKPNRYQKMTVYLDSLINDPAMLMGAQTAQVLKSEHCDPSNSHTPRRKGENVKFTPYLKSKPRVPPISNTFLVPDSIFMPKPLLNWASALRILSEHNQALCPPSGVKPGFQLPPIQNIISPAKAETVQLLFHSWLRIHEMILTQLNNLTLCLLSKQWQGLLEVAGWRFGHPDVATMTDSQHQQDISVQPVSWNGVTLSLDVDLPIWVSQEIVWELQELGFQNDLIELDKQLDTSKMDATQRRSLLNACWEGMASFVDI</sequence>
<keyword evidence="2" id="KW-1185">Reference proteome</keyword>